<dbReference type="Gene3D" id="2.30.30.40">
    <property type="entry name" value="SH3 Domains"/>
    <property type="match status" value="1"/>
</dbReference>
<dbReference type="SMART" id="SM00260">
    <property type="entry name" value="CheW"/>
    <property type="match status" value="1"/>
</dbReference>
<dbReference type="PANTHER" id="PTHR22617">
    <property type="entry name" value="CHEMOTAXIS SENSOR HISTIDINE KINASE-RELATED"/>
    <property type="match status" value="1"/>
</dbReference>
<gene>
    <name evidence="2" type="ORF">ISU02_17085</name>
</gene>
<evidence type="ECO:0000313" key="3">
    <source>
        <dbReference type="Proteomes" id="UP000614200"/>
    </source>
</evidence>
<sequence length="149" mass="16796">MAEKQYIVFKLNDEKFATNIHHIASITDYASITSLPNGPAYVDGLLNLRGDIIPVVNLKKRFKMTDTAARDKRILIARKEDVLIGFLVDDASQSMAVDEQDILPPPKIAIKKDNAYISEVCIHENELIIVIDFDKILTDDEISEILEIN</sequence>
<dbReference type="PROSITE" id="PS50851">
    <property type="entry name" value="CHEW"/>
    <property type="match status" value="1"/>
</dbReference>
<dbReference type="Proteomes" id="UP000614200">
    <property type="component" value="Unassembled WGS sequence"/>
</dbReference>
<accession>A0ABR9ZXE7</accession>
<dbReference type="SUPFAM" id="SSF50341">
    <property type="entry name" value="CheW-like"/>
    <property type="match status" value="1"/>
</dbReference>
<dbReference type="Gene3D" id="2.40.50.180">
    <property type="entry name" value="CheA-289, Domain 4"/>
    <property type="match status" value="1"/>
</dbReference>
<keyword evidence="3" id="KW-1185">Reference proteome</keyword>
<dbReference type="PANTHER" id="PTHR22617:SF23">
    <property type="entry name" value="CHEMOTAXIS PROTEIN CHEW"/>
    <property type="match status" value="1"/>
</dbReference>
<dbReference type="InterPro" id="IPR002545">
    <property type="entry name" value="CheW-lke_dom"/>
</dbReference>
<feature type="domain" description="CheW-like" evidence="1">
    <location>
        <begin position="3"/>
        <end position="142"/>
    </location>
</feature>
<dbReference type="EMBL" id="JADKNH010000011">
    <property type="protein sequence ID" value="MBF4694818.1"/>
    <property type="molecule type" value="Genomic_DNA"/>
</dbReference>
<name>A0ABR9ZXE7_9FIRM</name>
<comment type="caution">
    <text evidence="2">The sequence shown here is derived from an EMBL/GenBank/DDBJ whole genome shotgun (WGS) entry which is preliminary data.</text>
</comment>
<reference evidence="2 3" key="1">
    <citation type="submission" date="2020-11" db="EMBL/GenBank/DDBJ databases">
        <title>Fusibacter basophilias sp. nov.</title>
        <authorList>
            <person name="Qiu D."/>
        </authorList>
    </citation>
    <scope>NUCLEOTIDE SEQUENCE [LARGE SCALE GENOMIC DNA]</scope>
    <source>
        <strain evidence="2 3">Q10-2</strain>
    </source>
</reference>
<proteinExistence type="predicted"/>
<organism evidence="2 3">
    <name type="scientific">Fusibacter ferrireducens</name>
    <dbReference type="NCBI Taxonomy" id="2785058"/>
    <lineage>
        <taxon>Bacteria</taxon>
        <taxon>Bacillati</taxon>
        <taxon>Bacillota</taxon>
        <taxon>Clostridia</taxon>
        <taxon>Eubacteriales</taxon>
        <taxon>Eubacteriales Family XII. Incertae Sedis</taxon>
        <taxon>Fusibacter</taxon>
    </lineage>
</organism>
<dbReference type="InterPro" id="IPR039315">
    <property type="entry name" value="CheW"/>
</dbReference>
<dbReference type="InterPro" id="IPR036061">
    <property type="entry name" value="CheW-like_dom_sf"/>
</dbReference>
<evidence type="ECO:0000259" key="1">
    <source>
        <dbReference type="PROSITE" id="PS50851"/>
    </source>
</evidence>
<evidence type="ECO:0000313" key="2">
    <source>
        <dbReference type="EMBL" id="MBF4694818.1"/>
    </source>
</evidence>
<protein>
    <submittedName>
        <fullName evidence="2">Purine-binding chemotaxis protein CheW</fullName>
    </submittedName>
</protein>
<dbReference type="RefSeq" id="WP_194703061.1">
    <property type="nucleotide sequence ID" value="NZ_JADKNH010000011.1"/>
</dbReference>
<dbReference type="Pfam" id="PF01584">
    <property type="entry name" value="CheW"/>
    <property type="match status" value="1"/>
</dbReference>